<feature type="transmembrane region" description="Helical" evidence="1">
    <location>
        <begin position="199"/>
        <end position="220"/>
    </location>
</feature>
<reference evidence="2 3" key="1">
    <citation type="submission" date="2023-01" db="EMBL/GenBank/DDBJ databases">
        <title>Cultivation and genomic characterization of new, ubiquitous marine nitrite-oxidizing bacteria from the Nitrospirales.</title>
        <authorList>
            <person name="Mueller A.J."/>
            <person name="Daebeler A."/>
            <person name="Herbold C.W."/>
            <person name="Kirkegaard R.H."/>
            <person name="Daims H."/>
        </authorList>
    </citation>
    <scope>NUCLEOTIDE SEQUENCE [LARGE SCALE GENOMIC DNA]</scope>
    <source>
        <strain evidence="2 3">VA</strain>
    </source>
</reference>
<evidence type="ECO:0000313" key="2">
    <source>
        <dbReference type="EMBL" id="WNM56747.1"/>
    </source>
</evidence>
<dbReference type="EMBL" id="CP116967">
    <property type="protein sequence ID" value="WNM56747.1"/>
    <property type="molecule type" value="Genomic_DNA"/>
</dbReference>
<dbReference type="AlphaFoldDB" id="A0AA96G8K3"/>
<organism evidence="2 3">
    <name type="scientific">Candidatus Nitrospira allomarina</name>
    <dbReference type="NCBI Taxonomy" id="3020900"/>
    <lineage>
        <taxon>Bacteria</taxon>
        <taxon>Pseudomonadati</taxon>
        <taxon>Nitrospirota</taxon>
        <taxon>Nitrospiria</taxon>
        <taxon>Nitrospirales</taxon>
        <taxon>Nitrospiraceae</taxon>
        <taxon>Nitrospira</taxon>
    </lineage>
</organism>
<dbReference type="Proteomes" id="UP001302719">
    <property type="component" value="Chromosome"/>
</dbReference>
<gene>
    <name evidence="2" type="ORF">PP769_12250</name>
</gene>
<dbReference type="RefSeq" id="WP_312640478.1">
    <property type="nucleotide sequence ID" value="NZ_CP116967.1"/>
</dbReference>
<keyword evidence="1" id="KW-0812">Transmembrane</keyword>
<accession>A0AA96G8K3</accession>
<evidence type="ECO:0000313" key="3">
    <source>
        <dbReference type="Proteomes" id="UP001302719"/>
    </source>
</evidence>
<keyword evidence="1" id="KW-0472">Membrane</keyword>
<proteinExistence type="predicted"/>
<name>A0AA96G8K3_9BACT</name>
<keyword evidence="3" id="KW-1185">Reference proteome</keyword>
<protein>
    <submittedName>
        <fullName evidence="2">Uncharacterized protein</fullName>
    </submittedName>
</protein>
<keyword evidence="1" id="KW-1133">Transmembrane helix</keyword>
<dbReference type="KEGG" id="nall:PP769_12250"/>
<evidence type="ECO:0000256" key="1">
    <source>
        <dbReference type="SAM" id="Phobius"/>
    </source>
</evidence>
<sequence length="221" mass="23972">MGLSLTVMRILPMRMCTVPVVILWSLAVWPLHAWSQEVVTDQVTITSARGQLFGITSGEGIARKVLASGEDVLVVESKGVTGYVQTTTRLLGFSGRLQRWADMNLSSAEEVIAATVTPKMIIVQGQQAAYGFQSDLGRWKREPWGAGEVLVKSIVNDYVAVHITNRRALGFSALTGGFFSQDLPSGNTIDQTEANANIVIIHLSGLMLVFRSGLAVWTVLP</sequence>